<protein>
    <submittedName>
        <fullName evidence="1">Uncharacterized protein</fullName>
    </submittedName>
</protein>
<accession>A0AAD6VXY5</accession>
<name>A0AAD6VXY5_9ROSI</name>
<organism evidence="1 2">
    <name type="scientific">Populus alba x Populus x berolinensis</name>
    <dbReference type="NCBI Taxonomy" id="444605"/>
    <lineage>
        <taxon>Eukaryota</taxon>
        <taxon>Viridiplantae</taxon>
        <taxon>Streptophyta</taxon>
        <taxon>Embryophyta</taxon>
        <taxon>Tracheophyta</taxon>
        <taxon>Spermatophyta</taxon>
        <taxon>Magnoliopsida</taxon>
        <taxon>eudicotyledons</taxon>
        <taxon>Gunneridae</taxon>
        <taxon>Pentapetalae</taxon>
        <taxon>rosids</taxon>
        <taxon>fabids</taxon>
        <taxon>Malpighiales</taxon>
        <taxon>Salicaceae</taxon>
        <taxon>Saliceae</taxon>
        <taxon>Populus</taxon>
    </lineage>
</organism>
<comment type="caution">
    <text evidence="1">The sequence shown here is derived from an EMBL/GenBank/DDBJ whole genome shotgun (WGS) entry which is preliminary data.</text>
</comment>
<sequence>MAVVTGVKKMVVGPLTTGVLNSRYCSQEMFLIVTSRQWMVRRWWWLVKQSNTSPFQVSEVTA</sequence>
<dbReference type="Proteomes" id="UP001164929">
    <property type="component" value="Chromosome 6"/>
</dbReference>
<gene>
    <name evidence="1" type="ORF">NC653_015203</name>
</gene>
<dbReference type="AlphaFoldDB" id="A0AAD6VXY5"/>
<evidence type="ECO:0000313" key="2">
    <source>
        <dbReference type="Proteomes" id="UP001164929"/>
    </source>
</evidence>
<proteinExistence type="predicted"/>
<keyword evidence="2" id="KW-1185">Reference proteome</keyword>
<dbReference type="EMBL" id="JAQIZT010000006">
    <property type="protein sequence ID" value="KAJ6991787.1"/>
    <property type="molecule type" value="Genomic_DNA"/>
</dbReference>
<reference evidence="1" key="1">
    <citation type="journal article" date="2023" name="Mol. Ecol. Resour.">
        <title>Chromosome-level genome assembly of a triploid poplar Populus alba 'Berolinensis'.</title>
        <authorList>
            <person name="Chen S."/>
            <person name="Yu Y."/>
            <person name="Wang X."/>
            <person name="Wang S."/>
            <person name="Zhang T."/>
            <person name="Zhou Y."/>
            <person name="He R."/>
            <person name="Meng N."/>
            <person name="Wang Y."/>
            <person name="Liu W."/>
            <person name="Liu Z."/>
            <person name="Liu J."/>
            <person name="Guo Q."/>
            <person name="Huang H."/>
            <person name="Sederoff R.R."/>
            <person name="Wang G."/>
            <person name="Qu G."/>
            <person name="Chen S."/>
        </authorList>
    </citation>
    <scope>NUCLEOTIDE SEQUENCE</scope>
    <source>
        <strain evidence="1">SC-2020</strain>
    </source>
</reference>
<evidence type="ECO:0000313" key="1">
    <source>
        <dbReference type="EMBL" id="KAJ6991787.1"/>
    </source>
</evidence>